<dbReference type="SMART" id="SM00729">
    <property type="entry name" value="Elp3"/>
    <property type="match status" value="1"/>
</dbReference>
<evidence type="ECO:0000256" key="2">
    <source>
        <dbReference type="ARBA" id="ARBA00022485"/>
    </source>
</evidence>
<protein>
    <submittedName>
        <fullName evidence="10">tRNA (N(6)-L-threonylcarbamoyladenosine(37)-C(2))-methylthiotransferase MtaB</fullName>
    </submittedName>
</protein>
<dbReference type="AlphaFoldDB" id="A0A4U6RIH5"/>
<keyword evidence="3 10" id="KW-0808">Transferase</keyword>
<dbReference type="GO" id="GO:0035598">
    <property type="term" value="F:tRNA (N(6)-L-threonylcarbamoyladenosine(37)-C(2))-methylthiotransferase activity"/>
    <property type="evidence" value="ECO:0007669"/>
    <property type="project" value="TreeGrafter"/>
</dbReference>
<accession>A0A4U6RIH5</accession>
<comment type="caution">
    <text evidence="10">The sequence shown here is derived from an EMBL/GenBank/DDBJ whole genome shotgun (WGS) entry which is preliminary data.</text>
</comment>
<evidence type="ECO:0000256" key="6">
    <source>
        <dbReference type="ARBA" id="ARBA00023004"/>
    </source>
</evidence>
<dbReference type="GO" id="GO:0046872">
    <property type="term" value="F:metal ion binding"/>
    <property type="evidence" value="ECO:0007669"/>
    <property type="project" value="UniProtKB-KW"/>
</dbReference>
<dbReference type="RefSeq" id="WP_137483262.1">
    <property type="nucleotide sequence ID" value="NZ_SZZP01000032.1"/>
</dbReference>
<dbReference type="PROSITE" id="PS51449">
    <property type="entry name" value="MTTASE_N"/>
    <property type="match status" value="1"/>
</dbReference>
<dbReference type="Pfam" id="PF00919">
    <property type="entry name" value="UPF0004"/>
    <property type="match status" value="1"/>
</dbReference>
<evidence type="ECO:0000256" key="4">
    <source>
        <dbReference type="ARBA" id="ARBA00022691"/>
    </source>
</evidence>
<evidence type="ECO:0000256" key="5">
    <source>
        <dbReference type="ARBA" id="ARBA00022723"/>
    </source>
</evidence>
<dbReference type="InterPro" id="IPR038135">
    <property type="entry name" value="Methylthiotransferase_N_sf"/>
</dbReference>
<evidence type="ECO:0000259" key="8">
    <source>
        <dbReference type="PROSITE" id="PS51449"/>
    </source>
</evidence>
<dbReference type="InterPro" id="IPR005839">
    <property type="entry name" value="Methylthiotransferase"/>
</dbReference>
<organism evidence="10 11">
    <name type="scientific">Bradyrhizobium elkanii</name>
    <dbReference type="NCBI Taxonomy" id="29448"/>
    <lineage>
        <taxon>Bacteria</taxon>
        <taxon>Pseudomonadati</taxon>
        <taxon>Pseudomonadota</taxon>
        <taxon>Alphaproteobacteria</taxon>
        <taxon>Hyphomicrobiales</taxon>
        <taxon>Nitrobacteraceae</taxon>
        <taxon>Bradyrhizobium</taxon>
    </lineage>
</organism>
<keyword evidence="7" id="KW-0411">Iron-sulfur</keyword>
<keyword evidence="5" id="KW-0479">Metal-binding</keyword>
<sequence>MGVDVVTFGCRLNAFESEVIRREAEQAGLSDTIVINSCAVTNEAVAQARQSIRKLKRERPHARIVVTGCAAQTQSQMFADMAEVDRVVGNDEKMRGDAWQATRAAFEAPFGIDASEKVAVADIMAVTEMAPHLLDGFERGLPRAFVQVQNGCDHRCTFCIIPYGRGNSRSVAMGAVVDQVCALVERGHAEIVLTGVDLTSYGADLPGAPKLGQLTRQILRHVPELKRLRISSIDSIEADRDLLDVIANDTRLMPHLHLSLQSGDDMILKRMKRRHSRQDAIDFCAQVRRLRPDIAFGADIIAGFPTESEEMFARSLDLVEQCDLTFLHVFPYSRRPGTPAARMPQVEGDVIKERARRLRTAGEAALQRRLDAEFGATREVLIESERQGRTEHFLPVAIDDDVPGMVRRLTVTGHDGTRLVAQDR</sequence>
<feature type="domain" description="MTTase N-terminal" evidence="8">
    <location>
        <begin position="1"/>
        <end position="104"/>
    </location>
</feature>
<dbReference type="NCBIfam" id="TIGR01579">
    <property type="entry name" value="MiaB-like-C"/>
    <property type="match status" value="1"/>
</dbReference>
<dbReference type="Proteomes" id="UP000305095">
    <property type="component" value="Unassembled WGS sequence"/>
</dbReference>
<name>A0A4U6RIH5_BRAEL</name>
<dbReference type="InterPro" id="IPR006638">
    <property type="entry name" value="Elp3/MiaA/NifB-like_rSAM"/>
</dbReference>
<dbReference type="NCBIfam" id="TIGR00089">
    <property type="entry name" value="MiaB/RimO family radical SAM methylthiotransferase"/>
    <property type="match status" value="1"/>
</dbReference>
<feature type="domain" description="Radical SAM core" evidence="9">
    <location>
        <begin position="138"/>
        <end position="369"/>
    </location>
</feature>
<evidence type="ECO:0000313" key="10">
    <source>
        <dbReference type="EMBL" id="TKV73763.1"/>
    </source>
</evidence>
<dbReference type="PROSITE" id="PS51918">
    <property type="entry name" value="RADICAL_SAM"/>
    <property type="match status" value="1"/>
</dbReference>
<keyword evidence="6" id="KW-0408">Iron</keyword>
<dbReference type="InterPro" id="IPR023404">
    <property type="entry name" value="rSAM_horseshoe"/>
</dbReference>
<evidence type="ECO:0000256" key="3">
    <source>
        <dbReference type="ARBA" id="ARBA00022679"/>
    </source>
</evidence>
<reference evidence="10 11" key="1">
    <citation type="submission" date="2019-05" db="EMBL/GenBank/DDBJ databases">
        <title>Draft Genome of Bradyrhizobium elkanii strain SEMIA 938, Used in Commercial Inoculants for Lupinus spp. in Brazil.</title>
        <authorList>
            <person name="Hungria M."/>
            <person name="Delamuta J.R.M."/>
            <person name="Ribeiro R.A."/>
            <person name="Nogueira M.A."/>
        </authorList>
    </citation>
    <scope>NUCLEOTIDE SEQUENCE [LARGE SCALE GENOMIC DNA]</scope>
    <source>
        <strain evidence="10 11">Semia 938</strain>
    </source>
</reference>
<gene>
    <name evidence="10" type="primary">mtaB</name>
    <name evidence="10" type="ORF">FDV58_35630</name>
</gene>
<dbReference type="SUPFAM" id="SSF102114">
    <property type="entry name" value="Radical SAM enzymes"/>
    <property type="match status" value="1"/>
</dbReference>
<dbReference type="SFLD" id="SFLDG01082">
    <property type="entry name" value="B12-binding_domain_containing"/>
    <property type="match status" value="1"/>
</dbReference>
<dbReference type="SFLD" id="SFLDS00029">
    <property type="entry name" value="Radical_SAM"/>
    <property type="match status" value="1"/>
</dbReference>
<dbReference type="InterPro" id="IPR020612">
    <property type="entry name" value="Methylthiotransferase_CS"/>
</dbReference>
<dbReference type="InterPro" id="IPR006467">
    <property type="entry name" value="MiaB-like_bact"/>
</dbReference>
<keyword evidence="2" id="KW-0004">4Fe-4S</keyword>
<proteinExistence type="predicted"/>
<dbReference type="Gene3D" id="3.40.50.12160">
    <property type="entry name" value="Methylthiotransferase, N-terminal domain"/>
    <property type="match status" value="1"/>
</dbReference>
<dbReference type="Pfam" id="PF04055">
    <property type="entry name" value="Radical_SAM"/>
    <property type="match status" value="1"/>
</dbReference>
<dbReference type="InterPro" id="IPR058240">
    <property type="entry name" value="rSAM_sf"/>
</dbReference>
<evidence type="ECO:0000313" key="11">
    <source>
        <dbReference type="Proteomes" id="UP000305095"/>
    </source>
</evidence>
<dbReference type="Gene3D" id="3.80.30.20">
    <property type="entry name" value="tm_1862 like domain"/>
    <property type="match status" value="1"/>
</dbReference>
<keyword evidence="4" id="KW-0949">S-adenosyl-L-methionine</keyword>
<dbReference type="CDD" id="cd01335">
    <property type="entry name" value="Radical_SAM"/>
    <property type="match status" value="1"/>
</dbReference>
<dbReference type="PANTHER" id="PTHR11918:SF45">
    <property type="entry name" value="THREONYLCARBAMOYLADENOSINE TRNA METHYLTHIOTRANSFERASE"/>
    <property type="match status" value="1"/>
</dbReference>
<evidence type="ECO:0000259" key="9">
    <source>
        <dbReference type="PROSITE" id="PS51918"/>
    </source>
</evidence>
<dbReference type="InterPro" id="IPR007197">
    <property type="entry name" value="rSAM"/>
</dbReference>
<evidence type="ECO:0000256" key="1">
    <source>
        <dbReference type="ARBA" id="ARBA00001966"/>
    </source>
</evidence>
<comment type="cofactor">
    <cofactor evidence="1">
        <name>[4Fe-4S] cluster</name>
        <dbReference type="ChEBI" id="CHEBI:49883"/>
    </cofactor>
</comment>
<dbReference type="InterPro" id="IPR013848">
    <property type="entry name" value="Methylthiotransferase_N"/>
</dbReference>
<dbReference type="GO" id="GO:0051539">
    <property type="term" value="F:4 iron, 4 sulfur cluster binding"/>
    <property type="evidence" value="ECO:0007669"/>
    <property type="project" value="UniProtKB-KW"/>
</dbReference>
<dbReference type="PANTHER" id="PTHR11918">
    <property type="entry name" value="RADICAL SAM PROTEINS"/>
    <property type="match status" value="1"/>
</dbReference>
<dbReference type="PROSITE" id="PS01278">
    <property type="entry name" value="MTTASE_RADICAL"/>
    <property type="match status" value="1"/>
</dbReference>
<evidence type="ECO:0000256" key="7">
    <source>
        <dbReference type="ARBA" id="ARBA00023014"/>
    </source>
</evidence>
<dbReference type="EMBL" id="SZZP01000032">
    <property type="protein sequence ID" value="TKV73763.1"/>
    <property type="molecule type" value="Genomic_DNA"/>
</dbReference>